<evidence type="ECO:0000256" key="1">
    <source>
        <dbReference type="SAM" id="MobiDB-lite"/>
    </source>
</evidence>
<sequence>MARQSNRKASATGPTKLPKFGKLDYEVYCRFKRAFAGWGGTTDHKASVRRVVERRRADDGDTELLVAKVGLRAVLQCLQKLLKAKAFCKSTELARIFPDLKWSAEPEAKSKVEEVTASASPVIGDGARSTLTSQTLPPGTTSSHAGTSLDPPPEGVKPSGVEEPARATRGRTGISKSGHESQQARAPRPSSVVGNWNMGLLEPVMAENRTLPAPLKEQDGNEATRASTIEPKHLSGAESRQLAEQAYSIAKETISAHLNCEEGANSITENLQPRTCKYGNELPATVLEMRFDAFFQIESLVANSGQIEPLALAQITSQCAQELEILGKYQHRENMGVLKAKALSGAMYWVEERKKELEEQQRRVLGWEETIHG</sequence>
<accession>A0AAV9W4R9</accession>
<evidence type="ECO:0000313" key="2">
    <source>
        <dbReference type="EMBL" id="KAK6501192.1"/>
    </source>
</evidence>
<dbReference type="EMBL" id="JAVHJL010000006">
    <property type="protein sequence ID" value="KAK6501192.1"/>
    <property type="molecule type" value="Genomic_DNA"/>
</dbReference>
<dbReference type="Proteomes" id="UP001370758">
    <property type="component" value="Unassembled WGS sequence"/>
</dbReference>
<reference evidence="2 3" key="1">
    <citation type="submission" date="2023-08" db="EMBL/GenBank/DDBJ databases">
        <authorList>
            <person name="Palmer J.M."/>
        </authorList>
    </citation>
    <scope>NUCLEOTIDE SEQUENCE [LARGE SCALE GENOMIC DNA]</scope>
    <source>
        <strain evidence="2 3">TWF481</strain>
    </source>
</reference>
<gene>
    <name evidence="2" type="ORF">TWF481_009037</name>
</gene>
<dbReference type="AlphaFoldDB" id="A0AAV9W4R9"/>
<name>A0AAV9W4R9_9PEZI</name>
<feature type="compositionally biased region" description="Polar residues" evidence="1">
    <location>
        <begin position="129"/>
        <end position="146"/>
    </location>
</feature>
<protein>
    <submittedName>
        <fullName evidence="2">Uncharacterized protein</fullName>
    </submittedName>
</protein>
<keyword evidence="3" id="KW-1185">Reference proteome</keyword>
<feature type="region of interest" description="Disordered" evidence="1">
    <location>
        <begin position="112"/>
        <end position="195"/>
    </location>
</feature>
<evidence type="ECO:0000313" key="3">
    <source>
        <dbReference type="Proteomes" id="UP001370758"/>
    </source>
</evidence>
<proteinExistence type="predicted"/>
<comment type="caution">
    <text evidence="2">The sequence shown here is derived from an EMBL/GenBank/DDBJ whole genome shotgun (WGS) entry which is preliminary data.</text>
</comment>
<organism evidence="2 3">
    <name type="scientific">Arthrobotrys musiformis</name>
    <dbReference type="NCBI Taxonomy" id="47236"/>
    <lineage>
        <taxon>Eukaryota</taxon>
        <taxon>Fungi</taxon>
        <taxon>Dikarya</taxon>
        <taxon>Ascomycota</taxon>
        <taxon>Pezizomycotina</taxon>
        <taxon>Orbiliomycetes</taxon>
        <taxon>Orbiliales</taxon>
        <taxon>Orbiliaceae</taxon>
        <taxon>Arthrobotrys</taxon>
    </lineage>
</organism>